<evidence type="ECO:0000256" key="1">
    <source>
        <dbReference type="SAM" id="SignalP"/>
    </source>
</evidence>
<gene>
    <name evidence="3" type="ORF">DCC81_00705</name>
</gene>
<feature type="domain" description="Peptidase M16 C-terminal" evidence="2">
    <location>
        <begin position="192"/>
        <end position="358"/>
    </location>
</feature>
<accession>A0A2T7BK38</accession>
<dbReference type="SUPFAM" id="SSF63411">
    <property type="entry name" value="LuxS/MPP-like metallohydrolase"/>
    <property type="match status" value="2"/>
</dbReference>
<proteinExistence type="predicted"/>
<dbReference type="AlphaFoldDB" id="A0A2T7BK38"/>
<feature type="chain" id="PRO_5015514204" description="Peptidase M16 C-terminal domain-containing protein" evidence="1">
    <location>
        <begin position="24"/>
        <end position="449"/>
    </location>
</feature>
<sequence length="449" mass="49676">MQTHYKSSILLALLLGASSLLQAQKKAPAYEMTVDGVKVIVQPSANEIVEIRTVIKGGLQNYPGSKAGIEKLAFNALTECGTEKDDKNSWKNKLDKVDANVSGVAGPAYSSLGLNCIKSDLEYVWPLYVDALITPRFDAKEFDRIRQDAINTLRAEASEPDNSISLMAKRVAFAGKAYANDPSGTEATVAPLTAEETKAYYKSILTRSRMVIIVVGEVDRANLEAKLKAMLDKVPQGAPFVLKKEPFTPTKNTFAAEQKDLATNYIQGVSAAPVPGMADYNAYMLAMRIFYDRHFLDVRTKNGLSYAPGAYFDGSPTASGNITVSTTEPNRYIGVAQRLIDSTREHGFNAEEVKNMKSYYVTSFFYRQETNQAQAASLAANEVLFNNWHRALTLHEDLKKVSVQDINHAFNKYMGHFTWVYQGDSAKVDPNLFTHPPQLPKATLNNKKQ</sequence>
<organism evidence="3 4">
    <name type="scientific">Chitinophaga parva</name>
    <dbReference type="NCBI Taxonomy" id="2169414"/>
    <lineage>
        <taxon>Bacteria</taxon>
        <taxon>Pseudomonadati</taxon>
        <taxon>Bacteroidota</taxon>
        <taxon>Chitinophagia</taxon>
        <taxon>Chitinophagales</taxon>
        <taxon>Chitinophagaceae</taxon>
        <taxon>Chitinophaga</taxon>
    </lineage>
</organism>
<dbReference type="EMBL" id="QCYK01000001">
    <property type="protein sequence ID" value="PUZ28037.1"/>
    <property type="molecule type" value="Genomic_DNA"/>
</dbReference>
<dbReference type="PANTHER" id="PTHR11851">
    <property type="entry name" value="METALLOPROTEASE"/>
    <property type="match status" value="1"/>
</dbReference>
<dbReference type="Gene3D" id="3.30.830.10">
    <property type="entry name" value="Metalloenzyme, LuxS/M16 peptidase-like"/>
    <property type="match status" value="2"/>
</dbReference>
<feature type="signal peptide" evidence="1">
    <location>
        <begin position="1"/>
        <end position="23"/>
    </location>
</feature>
<evidence type="ECO:0000259" key="2">
    <source>
        <dbReference type="Pfam" id="PF05193"/>
    </source>
</evidence>
<keyword evidence="1" id="KW-0732">Signal</keyword>
<reference evidence="3 4" key="1">
    <citation type="submission" date="2018-04" db="EMBL/GenBank/DDBJ databases">
        <title>Chitinophaga fuyangensis sp. nov., isolated from soil in a chemical factory.</title>
        <authorList>
            <person name="Chen K."/>
        </authorList>
    </citation>
    <scope>NUCLEOTIDE SEQUENCE [LARGE SCALE GENOMIC DNA]</scope>
    <source>
        <strain evidence="3 4">LY-1</strain>
    </source>
</reference>
<protein>
    <recommendedName>
        <fullName evidence="2">Peptidase M16 C-terminal domain-containing protein</fullName>
    </recommendedName>
</protein>
<dbReference type="InterPro" id="IPR011249">
    <property type="entry name" value="Metalloenz_LuxS/M16"/>
</dbReference>
<dbReference type="OrthoDB" id="9811314at2"/>
<name>A0A2T7BK38_9BACT</name>
<comment type="caution">
    <text evidence="3">The sequence shown here is derived from an EMBL/GenBank/DDBJ whole genome shotgun (WGS) entry which is preliminary data.</text>
</comment>
<dbReference type="InterPro" id="IPR050361">
    <property type="entry name" value="MPP/UQCRC_Complex"/>
</dbReference>
<dbReference type="Proteomes" id="UP000244450">
    <property type="component" value="Unassembled WGS sequence"/>
</dbReference>
<dbReference type="GO" id="GO:0046872">
    <property type="term" value="F:metal ion binding"/>
    <property type="evidence" value="ECO:0007669"/>
    <property type="project" value="InterPro"/>
</dbReference>
<dbReference type="RefSeq" id="WP_108684678.1">
    <property type="nucleotide sequence ID" value="NZ_QCYK01000001.1"/>
</dbReference>
<evidence type="ECO:0000313" key="3">
    <source>
        <dbReference type="EMBL" id="PUZ28037.1"/>
    </source>
</evidence>
<dbReference type="Pfam" id="PF05193">
    <property type="entry name" value="Peptidase_M16_C"/>
    <property type="match status" value="1"/>
</dbReference>
<evidence type="ECO:0000313" key="4">
    <source>
        <dbReference type="Proteomes" id="UP000244450"/>
    </source>
</evidence>
<dbReference type="InterPro" id="IPR007863">
    <property type="entry name" value="Peptidase_M16_C"/>
</dbReference>
<keyword evidence="4" id="KW-1185">Reference proteome</keyword>